<dbReference type="PATRIC" id="fig|1136941.3.peg.461"/>
<dbReference type="InterPro" id="IPR016181">
    <property type="entry name" value="Acyl_CoA_acyltransferase"/>
</dbReference>
<dbReference type="PANTHER" id="PTHR31435:SF10">
    <property type="entry name" value="BSR4717 PROTEIN"/>
    <property type="match status" value="1"/>
</dbReference>
<reference evidence="3" key="1">
    <citation type="submission" date="2015-06" db="EMBL/GenBank/DDBJ databases">
        <title>Complete genome sequence and metabolic analysis of phthalate degradation pathway in Gordonia sp. QH-11.</title>
        <authorList>
            <person name="Jin D."/>
            <person name="Kong X."/>
            <person name="Bai Z."/>
        </authorList>
    </citation>
    <scope>NUCLEOTIDE SEQUENCE [LARGE SCALE GENOMIC DNA]</scope>
    <source>
        <strain evidence="3">QH-11</strain>
    </source>
</reference>
<evidence type="ECO:0000259" key="1">
    <source>
        <dbReference type="PROSITE" id="PS51729"/>
    </source>
</evidence>
<dbReference type="PROSITE" id="PS51729">
    <property type="entry name" value="GNAT_YJDJ"/>
    <property type="match status" value="1"/>
</dbReference>
<dbReference type="AlphaFoldDB" id="A0A0N7FU72"/>
<protein>
    <recommendedName>
        <fullName evidence="1">N-acetyltransferase domain-containing protein</fullName>
    </recommendedName>
</protein>
<name>A0A0N7FU72_9ACTN</name>
<dbReference type="InterPro" id="IPR045057">
    <property type="entry name" value="Gcn5-rel_NAT"/>
</dbReference>
<dbReference type="RefSeq" id="WP_062391505.1">
    <property type="nucleotide sequence ID" value="NZ_CP011853.1"/>
</dbReference>
<dbReference type="Proteomes" id="UP000063789">
    <property type="component" value="Chromosome"/>
</dbReference>
<dbReference type="SUPFAM" id="SSF55729">
    <property type="entry name" value="Acyl-CoA N-acyltransferases (Nat)"/>
    <property type="match status" value="1"/>
</dbReference>
<evidence type="ECO:0000313" key="2">
    <source>
        <dbReference type="EMBL" id="ALG83551.1"/>
    </source>
</evidence>
<dbReference type="PANTHER" id="PTHR31435">
    <property type="entry name" value="PROTEIN NATD1"/>
    <property type="match status" value="1"/>
</dbReference>
<keyword evidence="3" id="KW-1185">Reference proteome</keyword>
<accession>A0A0N7FU72</accession>
<proteinExistence type="predicted"/>
<dbReference type="EMBL" id="CP011853">
    <property type="protein sequence ID" value="ALG83551.1"/>
    <property type="molecule type" value="Genomic_DNA"/>
</dbReference>
<dbReference type="STRING" id="1136941.ACH46_02305"/>
<dbReference type="OrthoDB" id="5405911at2"/>
<gene>
    <name evidence="2" type="ORF">ACH46_02305</name>
</gene>
<organism evidence="2 3">
    <name type="scientific">Gordonia phthalatica</name>
    <dbReference type="NCBI Taxonomy" id="1136941"/>
    <lineage>
        <taxon>Bacteria</taxon>
        <taxon>Bacillati</taxon>
        <taxon>Actinomycetota</taxon>
        <taxon>Actinomycetes</taxon>
        <taxon>Mycobacteriales</taxon>
        <taxon>Gordoniaceae</taxon>
        <taxon>Gordonia</taxon>
    </lineage>
</organism>
<feature type="domain" description="N-acetyltransferase" evidence="1">
    <location>
        <begin position="25"/>
        <end position="115"/>
    </location>
</feature>
<dbReference type="InterPro" id="IPR031165">
    <property type="entry name" value="GNAT_YJDJ"/>
</dbReference>
<dbReference type="KEGG" id="goq:ACH46_02305"/>
<dbReference type="Gene3D" id="3.40.630.30">
    <property type="match status" value="1"/>
</dbReference>
<evidence type="ECO:0000313" key="3">
    <source>
        <dbReference type="Proteomes" id="UP000063789"/>
    </source>
</evidence>
<dbReference type="Pfam" id="PF14542">
    <property type="entry name" value="Acetyltransf_CG"/>
    <property type="match status" value="1"/>
</dbReference>
<sequence length="119" mass="13437">MHRKARRSHPPQSARSLLHQISQVVHNPDRERFELWVAGDLVGVLSYRIDEEPQGRVVTILHTVLYDEYSGHGLATKLTGGTMQYMRENGLKVRPLCTFTRHFLNAHPGMVATAPPVSV</sequence>
<reference evidence="2 3" key="2">
    <citation type="journal article" date="2017" name="Int. J. Syst. Evol. Microbiol.">
        <title>Gordonia phthalatica sp. nov., a di-n-butyl phthalate-degrading bacterium isolated from activated sludge.</title>
        <authorList>
            <person name="Jin D."/>
            <person name="Kong X."/>
            <person name="Jia M."/>
            <person name="Yu X."/>
            <person name="Wang X."/>
            <person name="Zhuang X."/>
            <person name="Deng Y."/>
            <person name="Bai Z."/>
        </authorList>
    </citation>
    <scope>NUCLEOTIDE SEQUENCE [LARGE SCALE GENOMIC DNA]</scope>
    <source>
        <strain evidence="2 3">QH-11</strain>
    </source>
</reference>